<dbReference type="Proteomes" id="UP001595923">
    <property type="component" value="Unassembled WGS sequence"/>
</dbReference>
<dbReference type="SUPFAM" id="SSF48498">
    <property type="entry name" value="Tetracyclin repressor-like, C-terminal domain"/>
    <property type="match status" value="1"/>
</dbReference>
<keyword evidence="3" id="KW-0804">Transcription</keyword>
<name>A0ABV9DUD5_9ACTN</name>
<dbReference type="InterPro" id="IPR001647">
    <property type="entry name" value="HTH_TetR"/>
</dbReference>
<sequence length="191" mass="20564">MRNPVGAAVLRPEKTASITEAVLAELAEVGYARLSMESVARRAGVGKSALYRRWPGKVAMATAAIGEWAVPAAPRPDTGSLRGDIRVMVEGMVAWLSHPLISRILPDMLAEAAREPAVAAAFRDNVTTPRRDAVRGVLERAAARGELGVSVDLALDLLGAPVYWRMSVRQEDHGPEYLDELVEALVRAICT</sequence>
<evidence type="ECO:0000313" key="7">
    <source>
        <dbReference type="Proteomes" id="UP001595923"/>
    </source>
</evidence>
<comment type="caution">
    <text evidence="6">The sequence shown here is derived from an EMBL/GenBank/DDBJ whole genome shotgun (WGS) entry which is preliminary data.</text>
</comment>
<organism evidence="6 7">
    <name type="scientific">Nocardiopsis mangrovi</name>
    <dbReference type="NCBI Taxonomy" id="1179818"/>
    <lineage>
        <taxon>Bacteria</taxon>
        <taxon>Bacillati</taxon>
        <taxon>Actinomycetota</taxon>
        <taxon>Actinomycetes</taxon>
        <taxon>Streptosporangiales</taxon>
        <taxon>Nocardiopsidaceae</taxon>
        <taxon>Nocardiopsis</taxon>
    </lineage>
</organism>
<dbReference type="Gene3D" id="1.10.357.10">
    <property type="entry name" value="Tetracycline Repressor, domain 2"/>
    <property type="match status" value="1"/>
</dbReference>
<dbReference type="PANTHER" id="PTHR30055:SF148">
    <property type="entry name" value="TETR-FAMILY TRANSCRIPTIONAL REGULATOR"/>
    <property type="match status" value="1"/>
</dbReference>
<dbReference type="InterPro" id="IPR011075">
    <property type="entry name" value="TetR_C"/>
</dbReference>
<dbReference type="Pfam" id="PF16859">
    <property type="entry name" value="TetR_C_11"/>
    <property type="match status" value="1"/>
</dbReference>
<accession>A0ABV9DUD5</accession>
<keyword evidence="7" id="KW-1185">Reference proteome</keyword>
<dbReference type="PANTHER" id="PTHR30055">
    <property type="entry name" value="HTH-TYPE TRANSCRIPTIONAL REGULATOR RUTR"/>
    <property type="match status" value="1"/>
</dbReference>
<feature type="domain" description="HTH tetR-type" evidence="5">
    <location>
        <begin position="12"/>
        <end position="72"/>
    </location>
</feature>
<dbReference type="Gene3D" id="1.10.10.60">
    <property type="entry name" value="Homeodomain-like"/>
    <property type="match status" value="1"/>
</dbReference>
<gene>
    <name evidence="6" type="ORF">ACFO4E_10630</name>
</gene>
<evidence type="ECO:0000259" key="5">
    <source>
        <dbReference type="PROSITE" id="PS50977"/>
    </source>
</evidence>
<reference evidence="7" key="1">
    <citation type="journal article" date="2019" name="Int. J. Syst. Evol. Microbiol.">
        <title>The Global Catalogue of Microorganisms (GCM) 10K type strain sequencing project: providing services to taxonomists for standard genome sequencing and annotation.</title>
        <authorList>
            <consortium name="The Broad Institute Genomics Platform"/>
            <consortium name="The Broad Institute Genome Sequencing Center for Infectious Disease"/>
            <person name="Wu L."/>
            <person name="Ma J."/>
        </authorList>
    </citation>
    <scope>NUCLEOTIDE SEQUENCE [LARGE SCALE GENOMIC DNA]</scope>
    <source>
        <strain evidence="7">XZYJ18</strain>
    </source>
</reference>
<keyword evidence="1" id="KW-0805">Transcription regulation</keyword>
<dbReference type="InterPro" id="IPR036271">
    <property type="entry name" value="Tet_transcr_reg_TetR-rel_C_sf"/>
</dbReference>
<proteinExistence type="predicted"/>
<feature type="DNA-binding region" description="H-T-H motif" evidence="4">
    <location>
        <begin position="35"/>
        <end position="54"/>
    </location>
</feature>
<evidence type="ECO:0000256" key="3">
    <source>
        <dbReference type="ARBA" id="ARBA00023163"/>
    </source>
</evidence>
<dbReference type="InterPro" id="IPR009057">
    <property type="entry name" value="Homeodomain-like_sf"/>
</dbReference>
<evidence type="ECO:0000256" key="2">
    <source>
        <dbReference type="ARBA" id="ARBA00023125"/>
    </source>
</evidence>
<dbReference type="InterPro" id="IPR050109">
    <property type="entry name" value="HTH-type_TetR-like_transc_reg"/>
</dbReference>
<dbReference type="PROSITE" id="PS50977">
    <property type="entry name" value="HTH_TETR_2"/>
    <property type="match status" value="1"/>
</dbReference>
<evidence type="ECO:0000256" key="4">
    <source>
        <dbReference type="PROSITE-ProRule" id="PRU00335"/>
    </source>
</evidence>
<protein>
    <submittedName>
        <fullName evidence="6">TetR/AcrR family transcriptional regulator</fullName>
    </submittedName>
</protein>
<dbReference type="Pfam" id="PF00440">
    <property type="entry name" value="TetR_N"/>
    <property type="match status" value="1"/>
</dbReference>
<evidence type="ECO:0000256" key="1">
    <source>
        <dbReference type="ARBA" id="ARBA00023015"/>
    </source>
</evidence>
<keyword evidence="2 4" id="KW-0238">DNA-binding</keyword>
<dbReference type="RefSeq" id="WP_378573407.1">
    <property type="nucleotide sequence ID" value="NZ_JBHSFQ010000007.1"/>
</dbReference>
<evidence type="ECO:0000313" key="6">
    <source>
        <dbReference type="EMBL" id="MFC4562310.1"/>
    </source>
</evidence>
<dbReference type="SUPFAM" id="SSF46689">
    <property type="entry name" value="Homeodomain-like"/>
    <property type="match status" value="1"/>
</dbReference>
<dbReference type="EMBL" id="JBHSFQ010000007">
    <property type="protein sequence ID" value="MFC4562310.1"/>
    <property type="molecule type" value="Genomic_DNA"/>
</dbReference>